<protein>
    <recommendedName>
        <fullName evidence="2">Transposase IS4-like domain-containing protein</fullName>
    </recommendedName>
</protein>
<gene>
    <name evidence="1" type="ORF">METZ01_LOCUS428515</name>
</gene>
<feature type="non-terminal residue" evidence="1">
    <location>
        <position position="1"/>
    </location>
</feature>
<dbReference type="InterPro" id="IPR012337">
    <property type="entry name" value="RNaseH-like_sf"/>
</dbReference>
<evidence type="ECO:0008006" key="2">
    <source>
        <dbReference type="Google" id="ProtNLM"/>
    </source>
</evidence>
<dbReference type="EMBL" id="UINC01171212">
    <property type="protein sequence ID" value="SVD75661.1"/>
    <property type="molecule type" value="Genomic_DNA"/>
</dbReference>
<dbReference type="AlphaFoldDB" id="A0A382XYU8"/>
<dbReference type="SUPFAM" id="SSF53098">
    <property type="entry name" value="Ribonuclease H-like"/>
    <property type="match status" value="1"/>
</dbReference>
<proteinExistence type="predicted"/>
<evidence type="ECO:0000313" key="1">
    <source>
        <dbReference type="EMBL" id="SVD75661.1"/>
    </source>
</evidence>
<name>A0A382XYU8_9ZZZZ</name>
<reference evidence="1" key="1">
    <citation type="submission" date="2018-05" db="EMBL/GenBank/DDBJ databases">
        <authorList>
            <person name="Lanie J.A."/>
            <person name="Ng W.-L."/>
            <person name="Kazmierczak K.M."/>
            <person name="Andrzejewski T.M."/>
            <person name="Davidsen T.M."/>
            <person name="Wayne K.J."/>
            <person name="Tettelin H."/>
            <person name="Glass J.I."/>
            <person name="Rusch D."/>
            <person name="Podicherti R."/>
            <person name="Tsui H.-C.T."/>
            <person name="Winkler M.E."/>
        </authorList>
    </citation>
    <scope>NUCLEOTIDE SEQUENCE</scope>
</reference>
<accession>A0A382XYU8</accession>
<sequence>HEFREHFEKMEVFKTITDSKGQKIHLKKLEKQVLCVSESRAEKEQAMHDKKVTKTQSELEALGKSIASGRLKDRDTIRERIGKIKGKCSGFDKIFELEFSEDYKKLTYKTKPGTDFYVGCYVIEHDGVDGCEETIWRLYTTLTKVENAFRCMKTDLGTRPVYHQGAERTKGHLFLSILAYHMLANIDHRLLKQGSPMRWNKIRETLQSHRRSVVQWKDSNGQA</sequence>
<organism evidence="1">
    <name type="scientific">marine metagenome</name>
    <dbReference type="NCBI Taxonomy" id="408172"/>
    <lineage>
        <taxon>unclassified sequences</taxon>
        <taxon>metagenomes</taxon>
        <taxon>ecological metagenomes</taxon>
    </lineage>
</organism>